<dbReference type="AlphaFoldDB" id="A0A915L5J2"/>
<keyword evidence="1" id="KW-0472">Membrane</keyword>
<organism evidence="2 3">
    <name type="scientific">Romanomermis culicivorax</name>
    <name type="common">Nematode worm</name>
    <dbReference type="NCBI Taxonomy" id="13658"/>
    <lineage>
        <taxon>Eukaryota</taxon>
        <taxon>Metazoa</taxon>
        <taxon>Ecdysozoa</taxon>
        <taxon>Nematoda</taxon>
        <taxon>Enoplea</taxon>
        <taxon>Dorylaimia</taxon>
        <taxon>Mermithida</taxon>
        <taxon>Mermithoidea</taxon>
        <taxon>Mermithidae</taxon>
        <taxon>Romanomermis</taxon>
    </lineage>
</organism>
<dbReference type="Proteomes" id="UP000887565">
    <property type="component" value="Unplaced"/>
</dbReference>
<keyword evidence="2" id="KW-1185">Reference proteome</keyword>
<evidence type="ECO:0000256" key="1">
    <source>
        <dbReference type="SAM" id="Phobius"/>
    </source>
</evidence>
<evidence type="ECO:0000313" key="3">
    <source>
        <dbReference type="WBParaSite" id="nRc.2.0.1.t46027-RA"/>
    </source>
</evidence>
<protein>
    <submittedName>
        <fullName evidence="3">Uncharacterized protein</fullName>
    </submittedName>
</protein>
<proteinExistence type="predicted"/>
<dbReference type="WBParaSite" id="nRc.2.0.1.t46027-RA">
    <property type="protein sequence ID" value="nRc.2.0.1.t46027-RA"/>
    <property type="gene ID" value="nRc.2.0.1.g46027"/>
</dbReference>
<keyword evidence="1" id="KW-0812">Transmembrane</keyword>
<name>A0A915L5J2_ROMCU</name>
<accession>A0A915L5J2</accession>
<keyword evidence="1" id="KW-1133">Transmembrane helix</keyword>
<feature type="transmembrane region" description="Helical" evidence="1">
    <location>
        <begin position="201"/>
        <end position="223"/>
    </location>
</feature>
<evidence type="ECO:0000313" key="2">
    <source>
        <dbReference type="Proteomes" id="UP000887565"/>
    </source>
</evidence>
<reference evidence="3" key="1">
    <citation type="submission" date="2022-11" db="UniProtKB">
        <authorList>
            <consortium name="WormBaseParasite"/>
        </authorList>
    </citation>
    <scope>IDENTIFICATION</scope>
</reference>
<sequence>MQDVFSQPNWQQAIAISHILVCHSLEMGIGHSRKDMHVTICRIMISIQNEALEDACFLHSSTCTIDNQSSTMTCKSHLTHETNAPERVTTSRNASFYANATEPATTSRNLSTYAKAPCSSNATEPATSSGNVSTYTNTTELMTASRNVHTYANTTEPMTTSGNVYAHENASESVTTRRNISTNATSVILTSFAMFYQRFELFPIAFGVNVALGCTIFLAHAAGNPRINNILKKARAFVQ</sequence>